<accession>A0A2P2KHV8</accession>
<reference evidence="1" key="1">
    <citation type="submission" date="2018-02" db="EMBL/GenBank/DDBJ databases">
        <title>Rhizophora mucronata_Transcriptome.</title>
        <authorList>
            <person name="Meera S.P."/>
            <person name="Sreeshan A."/>
            <person name="Augustine A."/>
        </authorList>
    </citation>
    <scope>NUCLEOTIDE SEQUENCE</scope>
    <source>
        <tissue evidence="1">Leaf</tissue>
    </source>
</reference>
<protein>
    <submittedName>
        <fullName evidence="1">Uncharacterized protein</fullName>
    </submittedName>
</protein>
<evidence type="ECO:0000313" key="1">
    <source>
        <dbReference type="EMBL" id="MBX05304.1"/>
    </source>
</evidence>
<name>A0A2P2KHV8_RHIMU</name>
<dbReference type="AlphaFoldDB" id="A0A2P2KHV8"/>
<organism evidence="1">
    <name type="scientific">Rhizophora mucronata</name>
    <name type="common">Asiatic mangrove</name>
    <dbReference type="NCBI Taxonomy" id="61149"/>
    <lineage>
        <taxon>Eukaryota</taxon>
        <taxon>Viridiplantae</taxon>
        <taxon>Streptophyta</taxon>
        <taxon>Embryophyta</taxon>
        <taxon>Tracheophyta</taxon>
        <taxon>Spermatophyta</taxon>
        <taxon>Magnoliopsida</taxon>
        <taxon>eudicotyledons</taxon>
        <taxon>Gunneridae</taxon>
        <taxon>Pentapetalae</taxon>
        <taxon>rosids</taxon>
        <taxon>fabids</taxon>
        <taxon>Malpighiales</taxon>
        <taxon>Rhizophoraceae</taxon>
        <taxon>Rhizophora</taxon>
    </lineage>
</organism>
<dbReference type="EMBL" id="GGEC01024820">
    <property type="protein sequence ID" value="MBX05304.1"/>
    <property type="molecule type" value="Transcribed_RNA"/>
</dbReference>
<proteinExistence type="predicted"/>
<sequence length="20" mass="2392">MKLVCEMCVSIRNPKKKKKK</sequence>